<organism evidence="1 2">
    <name type="scientific">Piromyces finnis</name>
    <dbReference type="NCBI Taxonomy" id="1754191"/>
    <lineage>
        <taxon>Eukaryota</taxon>
        <taxon>Fungi</taxon>
        <taxon>Fungi incertae sedis</taxon>
        <taxon>Chytridiomycota</taxon>
        <taxon>Chytridiomycota incertae sedis</taxon>
        <taxon>Neocallimastigomycetes</taxon>
        <taxon>Neocallimastigales</taxon>
        <taxon>Neocallimastigaceae</taxon>
        <taxon>Piromyces</taxon>
    </lineage>
</organism>
<evidence type="ECO:0000313" key="1">
    <source>
        <dbReference type="EMBL" id="ORX33876.1"/>
    </source>
</evidence>
<gene>
    <name evidence="1" type="ORF">BCR36DRAFT_56830</name>
</gene>
<feature type="non-terminal residue" evidence="1">
    <location>
        <position position="421"/>
    </location>
</feature>
<keyword evidence="2" id="KW-1185">Reference proteome</keyword>
<comment type="caution">
    <text evidence="1">The sequence shown here is derived from an EMBL/GenBank/DDBJ whole genome shotgun (WGS) entry which is preliminary data.</text>
</comment>
<dbReference type="AlphaFoldDB" id="A0A1Y1U8Q7"/>
<sequence length="421" mass="49356">MINKIELYNLFYRFTYVDINVNDNYEKILSSDDFYYSKLLQLDVILRHFYQLSESIQRSLLFTVNASGMENHIKGEDLNTSILYCYFNCIDKCSADLIRHELPLSEEANEISTLDKTIITTLSLLPHYIHYSLFSFWEKHYFSMLIYYENQIIQTMLVESWCNIFKYLENNIQLNHISQLNQLLILLKDTTIQDSIKLLLYKLIRINIHIKNDNSIVKNLYSFSQSDDICSTEVEQKLCLLNMINMNDLYYRDEQTYKIALQIWENILCPLLEHSDERIALYAFNKCSLPIKAIQKYLDNNSILSLSSQEIKKLQDVSIVLLGNCKTAIQANLKESMEENEQMNAYSSFKTLESLIDISISLISEYAPGDVIKILEIIENWHFKVPYLKYELIPHVSIINFLSSCGQVDFSSKYINKATEL</sequence>
<proteinExistence type="predicted"/>
<dbReference type="Proteomes" id="UP000193719">
    <property type="component" value="Unassembled WGS sequence"/>
</dbReference>
<reference evidence="1 2" key="2">
    <citation type="submission" date="2016-08" db="EMBL/GenBank/DDBJ databases">
        <title>Pervasive Adenine N6-methylation of Active Genes in Fungi.</title>
        <authorList>
            <consortium name="DOE Joint Genome Institute"/>
            <person name="Mondo S.J."/>
            <person name="Dannebaum R.O."/>
            <person name="Kuo R.C."/>
            <person name="Labutti K."/>
            <person name="Haridas S."/>
            <person name="Kuo A."/>
            <person name="Salamov A."/>
            <person name="Ahrendt S.R."/>
            <person name="Lipzen A."/>
            <person name="Sullivan W."/>
            <person name="Andreopoulos W.B."/>
            <person name="Clum A."/>
            <person name="Lindquist E."/>
            <person name="Daum C."/>
            <person name="Ramamoorthy G.K."/>
            <person name="Gryganskyi A."/>
            <person name="Culley D."/>
            <person name="Magnuson J.K."/>
            <person name="James T.Y."/>
            <person name="O'Malley M.A."/>
            <person name="Stajich J.E."/>
            <person name="Spatafora J.W."/>
            <person name="Visel A."/>
            <person name="Grigoriev I.V."/>
        </authorList>
    </citation>
    <scope>NUCLEOTIDE SEQUENCE [LARGE SCALE GENOMIC DNA]</scope>
    <source>
        <strain evidence="2">finn</strain>
    </source>
</reference>
<dbReference type="EMBL" id="MCFH01000203">
    <property type="protein sequence ID" value="ORX33876.1"/>
    <property type="molecule type" value="Genomic_DNA"/>
</dbReference>
<reference evidence="1 2" key="1">
    <citation type="submission" date="2016-08" db="EMBL/GenBank/DDBJ databases">
        <title>Genomes of anaerobic fungi encode conserved fungal cellulosomes for biomass hydrolysis.</title>
        <authorList>
            <consortium name="DOE Joint Genome Institute"/>
            <person name="Haitjema C.H."/>
            <person name="Gilmore S.P."/>
            <person name="Henske J.K."/>
            <person name="Solomon K.V."/>
            <person name="De Groot R."/>
            <person name="Kuo A."/>
            <person name="Mondo S.J."/>
            <person name="Salamov A.A."/>
            <person name="Labutti K."/>
            <person name="Zhao Z."/>
            <person name="Chiniquy J."/>
            <person name="Barry K."/>
            <person name="Brewer H.M."/>
            <person name="Purvine S.O."/>
            <person name="Wright A.T."/>
            <person name="Boxma B."/>
            <person name="Van Alen T."/>
            <person name="Hackstein J.H."/>
            <person name="Baker S.E."/>
            <person name="Grigoriev I.V."/>
            <person name="O'Malley M.A."/>
        </authorList>
    </citation>
    <scope>NUCLEOTIDE SEQUENCE [LARGE SCALE GENOMIC DNA]</scope>
    <source>
        <strain evidence="2">finn</strain>
    </source>
</reference>
<name>A0A1Y1U8Q7_9FUNG</name>
<evidence type="ECO:0000313" key="2">
    <source>
        <dbReference type="Proteomes" id="UP000193719"/>
    </source>
</evidence>
<dbReference type="OrthoDB" id="2141377at2759"/>
<protein>
    <submittedName>
        <fullName evidence="1">Uncharacterized protein</fullName>
    </submittedName>
</protein>
<accession>A0A1Y1U8Q7</accession>